<organism evidence="4 5">
    <name type="scientific">Prochlorothrix hollandica PCC 9006 = CALU 1027</name>
    <dbReference type="NCBI Taxonomy" id="317619"/>
    <lineage>
        <taxon>Bacteria</taxon>
        <taxon>Bacillati</taxon>
        <taxon>Cyanobacteriota</taxon>
        <taxon>Cyanophyceae</taxon>
        <taxon>Prochlorotrichales</taxon>
        <taxon>Prochlorotrichaceae</taxon>
        <taxon>Prochlorothrix</taxon>
    </lineage>
</organism>
<name>A0A0M2PUN5_PROHO</name>
<evidence type="ECO:0000256" key="2">
    <source>
        <dbReference type="ARBA" id="ARBA00023125"/>
    </source>
</evidence>
<dbReference type="GO" id="GO:0003677">
    <property type="term" value="F:DNA binding"/>
    <property type="evidence" value="ECO:0007669"/>
    <property type="project" value="UniProtKB-KW"/>
</dbReference>
<dbReference type="NCBIfam" id="TIGR00180">
    <property type="entry name" value="parB_part"/>
    <property type="match status" value="1"/>
</dbReference>
<dbReference type="Pfam" id="PF02195">
    <property type="entry name" value="ParB_N"/>
    <property type="match status" value="1"/>
</dbReference>
<dbReference type="PANTHER" id="PTHR33375:SF7">
    <property type="entry name" value="CHROMOSOME 2-PARTITIONING PROTEIN PARB-RELATED"/>
    <property type="match status" value="1"/>
</dbReference>
<evidence type="ECO:0000313" key="4">
    <source>
        <dbReference type="EMBL" id="KKI99819.1"/>
    </source>
</evidence>
<comment type="similarity">
    <text evidence="1">Belongs to the ParB family.</text>
</comment>
<dbReference type="RefSeq" id="WP_016922865.1">
    <property type="nucleotide sequence ID" value="NZ_KB235933.1"/>
</dbReference>
<dbReference type="AlphaFoldDB" id="A0A0M2PUN5"/>
<dbReference type="InterPro" id="IPR041468">
    <property type="entry name" value="HTH_ParB/Spo0J"/>
</dbReference>
<evidence type="ECO:0000256" key="1">
    <source>
        <dbReference type="ARBA" id="ARBA00006295"/>
    </source>
</evidence>
<dbReference type="InterPro" id="IPR004437">
    <property type="entry name" value="ParB/RepB/Spo0J"/>
</dbReference>
<dbReference type="SUPFAM" id="SSF110849">
    <property type="entry name" value="ParB/Sulfiredoxin"/>
    <property type="match status" value="1"/>
</dbReference>
<keyword evidence="2" id="KW-0238">DNA-binding</keyword>
<dbReference type="GO" id="GO:0007059">
    <property type="term" value="P:chromosome segregation"/>
    <property type="evidence" value="ECO:0007669"/>
    <property type="project" value="TreeGrafter"/>
</dbReference>
<dbReference type="Proteomes" id="UP000034681">
    <property type="component" value="Unassembled WGS sequence"/>
</dbReference>
<dbReference type="Gene3D" id="3.90.1530.30">
    <property type="match status" value="1"/>
</dbReference>
<dbReference type="STRING" id="317619.GCA_000332315_00388"/>
<evidence type="ECO:0000313" key="5">
    <source>
        <dbReference type="Proteomes" id="UP000034681"/>
    </source>
</evidence>
<dbReference type="InterPro" id="IPR050336">
    <property type="entry name" value="Chromosome_partition/occlusion"/>
</dbReference>
<dbReference type="InterPro" id="IPR003115">
    <property type="entry name" value="ParB_N"/>
</dbReference>
<dbReference type="Gene3D" id="1.10.10.2830">
    <property type="match status" value="1"/>
</dbReference>
<dbReference type="PANTHER" id="PTHR33375">
    <property type="entry name" value="CHROMOSOME-PARTITIONING PROTEIN PARB-RELATED"/>
    <property type="match status" value="1"/>
</dbReference>
<proteinExistence type="inferred from homology"/>
<dbReference type="EMBL" id="AJTX02000004">
    <property type="protein sequence ID" value="KKI99819.1"/>
    <property type="molecule type" value="Genomic_DNA"/>
</dbReference>
<comment type="caution">
    <text evidence="4">The sequence shown here is derived from an EMBL/GenBank/DDBJ whole genome shotgun (WGS) entry which is preliminary data.</text>
</comment>
<accession>A0A0M2PUN5</accession>
<reference evidence="4" key="1">
    <citation type="submission" date="2012-04" db="EMBL/GenBank/DDBJ databases">
        <authorList>
            <person name="Borisov I.G."/>
            <person name="Ivanikova N.V."/>
            <person name="Pinevich A.V."/>
        </authorList>
    </citation>
    <scope>NUCLEOTIDE SEQUENCE</scope>
    <source>
        <strain evidence="4">CALU 1027</strain>
    </source>
</reference>
<dbReference type="FunFam" id="3.90.1530.30:FF:000001">
    <property type="entry name" value="Chromosome partitioning protein ParB"/>
    <property type="match status" value="1"/>
</dbReference>
<evidence type="ECO:0000259" key="3">
    <source>
        <dbReference type="SMART" id="SM00470"/>
    </source>
</evidence>
<protein>
    <submittedName>
        <fullName evidence="4">Plasmid partitioning protein ParB</fullName>
    </submittedName>
</protein>
<dbReference type="InterPro" id="IPR036086">
    <property type="entry name" value="ParB/Sulfiredoxin_sf"/>
</dbReference>
<dbReference type="Pfam" id="PF17762">
    <property type="entry name" value="HTH_ParB"/>
    <property type="match status" value="1"/>
</dbReference>
<dbReference type="eggNOG" id="COG1475">
    <property type="taxonomic scope" value="Bacteria"/>
</dbReference>
<dbReference type="GO" id="GO:0005694">
    <property type="term" value="C:chromosome"/>
    <property type="evidence" value="ECO:0007669"/>
    <property type="project" value="TreeGrafter"/>
</dbReference>
<keyword evidence="5" id="KW-1185">Reference proteome</keyword>
<gene>
    <name evidence="4" type="ORF">PROH_08200</name>
</gene>
<feature type="domain" description="ParB-like N-terminal" evidence="3">
    <location>
        <begin position="54"/>
        <end position="144"/>
    </location>
</feature>
<sequence length="332" mass="36360">MTGSNKKDQPYGGKLRGVAALLGMDALEEAPAATPEETTDPGTTQELGTSNQGLTVAIAAIHLPAEQPRRYFDPEKLQQLADSIQHHGILEPLLVRPLGPGRYELVAGERRLRAAQSLQMDQVPVVVREMSGEEAIAIALIENLQREDLNPVEETEGVLNLLALHLGMKVDGIPALLYRMRNAAIGNSNQNVLISPEAETIQGVFSALGLLSWESFTTSRLPLLKLPPEILEALRSGQIAYTKAQTIARIKDPEQRGHLLHQAVALHWTLAQIKAAIAALPSATPAPQEPNLQQRADQAYRQIRRSPIWSDPNKKKQVEKLVNLLETLMAET</sequence>
<dbReference type="CDD" id="cd16393">
    <property type="entry name" value="SPO0J_N"/>
    <property type="match status" value="1"/>
</dbReference>
<dbReference type="OrthoDB" id="9802051at2"/>
<dbReference type="SMART" id="SM00470">
    <property type="entry name" value="ParB"/>
    <property type="match status" value="1"/>
</dbReference>
<dbReference type="SUPFAM" id="SSF109709">
    <property type="entry name" value="KorB DNA-binding domain-like"/>
    <property type="match status" value="1"/>
</dbReference>